<evidence type="ECO:0000256" key="4">
    <source>
        <dbReference type="ARBA" id="ARBA00021095"/>
    </source>
</evidence>
<dbReference type="EMBL" id="KF717094">
    <property type="protein sequence ID" value="AHC32049.1"/>
    <property type="molecule type" value="Genomic_DNA"/>
</dbReference>
<evidence type="ECO:0000256" key="7">
    <source>
        <dbReference type="ARBA" id="ARBA00022692"/>
    </source>
</evidence>
<comment type="catalytic activity">
    <reaction evidence="15">
        <text>a ubiquinone + NADH + 5 H(+)(in) = a ubiquinol + NAD(+) + 4 H(+)(out)</text>
        <dbReference type="Rhea" id="RHEA:29091"/>
        <dbReference type="Rhea" id="RHEA-COMP:9565"/>
        <dbReference type="Rhea" id="RHEA-COMP:9566"/>
        <dbReference type="ChEBI" id="CHEBI:15378"/>
        <dbReference type="ChEBI" id="CHEBI:16389"/>
        <dbReference type="ChEBI" id="CHEBI:17976"/>
        <dbReference type="ChEBI" id="CHEBI:57540"/>
        <dbReference type="ChEBI" id="CHEBI:57945"/>
        <dbReference type="EC" id="7.1.1.2"/>
    </reaction>
</comment>
<dbReference type="PANTHER" id="PTHR11435">
    <property type="entry name" value="NADH UBIQUINONE OXIDOREDUCTASE SUBUNIT ND6"/>
    <property type="match status" value="1"/>
</dbReference>
<dbReference type="PANTHER" id="PTHR11435:SF1">
    <property type="entry name" value="NADH-UBIQUINONE OXIDOREDUCTASE CHAIN 6"/>
    <property type="match status" value="1"/>
</dbReference>
<evidence type="ECO:0000256" key="11">
    <source>
        <dbReference type="ARBA" id="ARBA00023027"/>
    </source>
</evidence>
<dbReference type="GO" id="GO:0008137">
    <property type="term" value="F:NADH dehydrogenase (ubiquinone) activity"/>
    <property type="evidence" value="ECO:0007669"/>
    <property type="project" value="UniProtKB-EC"/>
</dbReference>
<keyword evidence="9" id="KW-0249">Electron transport</keyword>
<keyword evidence="6" id="KW-0679">Respiratory chain</keyword>
<accession>A0A342CFH3</accession>
<keyword evidence="11" id="KW-0520">NAD</keyword>
<evidence type="ECO:0000256" key="16">
    <source>
        <dbReference type="SAM" id="Phobius"/>
    </source>
</evidence>
<evidence type="ECO:0000256" key="12">
    <source>
        <dbReference type="ARBA" id="ARBA00023128"/>
    </source>
</evidence>
<dbReference type="EC" id="7.1.1.2" evidence="3"/>
<evidence type="ECO:0000256" key="2">
    <source>
        <dbReference type="ARBA" id="ARBA00005698"/>
    </source>
</evidence>
<feature type="transmembrane region" description="Helical" evidence="16">
    <location>
        <begin position="136"/>
        <end position="157"/>
    </location>
</feature>
<feature type="transmembrane region" description="Helical" evidence="16">
    <location>
        <begin position="84"/>
        <end position="103"/>
    </location>
</feature>
<evidence type="ECO:0000256" key="5">
    <source>
        <dbReference type="ARBA" id="ARBA00022448"/>
    </source>
</evidence>
<comment type="subcellular location">
    <subcellularLocation>
        <location evidence="1">Mitochondrion membrane</location>
        <topology evidence="1">Multi-pass membrane protein</topology>
    </subcellularLocation>
</comment>
<evidence type="ECO:0000256" key="9">
    <source>
        <dbReference type="ARBA" id="ARBA00022982"/>
    </source>
</evidence>
<geneLocation type="mitochondrion" evidence="17"/>
<evidence type="ECO:0000256" key="3">
    <source>
        <dbReference type="ARBA" id="ARBA00012944"/>
    </source>
</evidence>
<keyword evidence="12 17" id="KW-0496">Mitochondrion</keyword>
<evidence type="ECO:0000313" key="17">
    <source>
        <dbReference type="EMBL" id="AHC32049.1"/>
    </source>
</evidence>
<evidence type="ECO:0000256" key="1">
    <source>
        <dbReference type="ARBA" id="ARBA00004225"/>
    </source>
</evidence>
<evidence type="ECO:0000256" key="15">
    <source>
        <dbReference type="ARBA" id="ARBA00049551"/>
    </source>
</evidence>
<gene>
    <name evidence="17" type="primary">ND6</name>
</gene>
<evidence type="ECO:0000256" key="10">
    <source>
        <dbReference type="ARBA" id="ARBA00022989"/>
    </source>
</evidence>
<keyword evidence="10 16" id="KW-1133">Transmembrane helix</keyword>
<sequence>MYTLMFFMFLLMSLFLLNLHHPLLITIVMIIQTTIMTLMLGSMSTSFWMSYMMFLTFIGGMLVLFIYISSLTSNKLNFLTVNKIFFMLMSTILFFIYSKIFFFNTNLEMEKFMSLFVFINTENNLFLTNFYNKNEMYLTILLMMYLMLTLIIVTKISNLSYGPMRIKF</sequence>
<keyword evidence="5" id="KW-0813">Transport</keyword>
<proteinExistence type="inferred from homology"/>
<feature type="transmembrane region" description="Helical" evidence="16">
    <location>
        <begin position="51"/>
        <end position="72"/>
    </location>
</feature>
<evidence type="ECO:0000256" key="13">
    <source>
        <dbReference type="ARBA" id="ARBA00023136"/>
    </source>
</evidence>
<evidence type="ECO:0000256" key="6">
    <source>
        <dbReference type="ARBA" id="ARBA00022660"/>
    </source>
</evidence>
<name>A0A342CFH3_EUBRE</name>
<dbReference type="GO" id="GO:0031966">
    <property type="term" value="C:mitochondrial membrane"/>
    <property type="evidence" value="ECO:0007669"/>
    <property type="project" value="UniProtKB-SubCell"/>
</dbReference>
<comment type="similarity">
    <text evidence="2">Belongs to the complex I subunit 6 family.</text>
</comment>
<dbReference type="InterPro" id="IPR050269">
    <property type="entry name" value="ComplexI_Subunit6"/>
</dbReference>
<dbReference type="AlphaFoldDB" id="A0A342CFH3"/>
<evidence type="ECO:0000256" key="14">
    <source>
        <dbReference type="ARBA" id="ARBA00031019"/>
    </source>
</evidence>
<protein>
    <recommendedName>
        <fullName evidence="4">NADH-ubiquinone oxidoreductase chain 6</fullName>
        <ecNumber evidence="3">7.1.1.2</ecNumber>
    </recommendedName>
    <alternativeName>
        <fullName evidence="14">NADH dehydrogenase subunit 6</fullName>
    </alternativeName>
</protein>
<keyword evidence="8" id="KW-1278">Translocase</keyword>
<keyword evidence="7 16" id="KW-0812">Transmembrane</keyword>
<evidence type="ECO:0000256" key="8">
    <source>
        <dbReference type="ARBA" id="ARBA00022967"/>
    </source>
</evidence>
<feature type="transmembrane region" description="Helical" evidence="16">
    <location>
        <begin position="7"/>
        <end position="31"/>
    </location>
</feature>
<reference evidence="17" key="1">
    <citation type="submission" date="2013-10" db="EMBL/GenBank/DDBJ databases">
        <authorList>
            <person name="Chen S.I."/>
        </authorList>
    </citation>
    <scope>NUCLEOTIDE SEQUENCE</scope>
</reference>
<organism evidence="17">
    <name type="scientific">Eubasilissa regina</name>
    <name type="common">Caddisfly</name>
    <dbReference type="NCBI Taxonomy" id="1435191"/>
    <lineage>
        <taxon>Eukaryota</taxon>
        <taxon>Metazoa</taxon>
        <taxon>Ecdysozoa</taxon>
        <taxon>Arthropoda</taxon>
        <taxon>Hexapoda</taxon>
        <taxon>Insecta</taxon>
        <taxon>Pterygota</taxon>
        <taxon>Neoptera</taxon>
        <taxon>Endopterygota</taxon>
        <taxon>Trichoptera</taxon>
        <taxon>Integripalpia</taxon>
        <taxon>Plenitentoria</taxon>
        <taxon>Phryganeoidea</taxon>
        <taxon>Phryganeidae</taxon>
        <taxon>Phryganeinae</taxon>
        <taxon>Eubasilissa</taxon>
    </lineage>
</organism>
<keyword evidence="13 16" id="KW-0472">Membrane</keyword>